<dbReference type="Pfam" id="PF18844">
    <property type="entry name" value="baeRF_family2"/>
    <property type="match status" value="1"/>
</dbReference>
<evidence type="ECO:0000313" key="3">
    <source>
        <dbReference type="Proteomes" id="UP001626628"/>
    </source>
</evidence>
<feature type="compositionally biased region" description="Basic and acidic residues" evidence="1">
    <location>
        <begin position="140"/>
        <end position="154"/>
    </location>
</feature>
<dbReference type="Proteomes" id="UP001626628">
    <property type="component" value="Chromosome"/>
</dbReference>
<sequence>MRLSLLRPVIDRPGPWATVYADISHGTEDVEKQQELLASATTAQLFALGADEATCGAVHEALVAPRDSAPGAHTGRVLFAHDGVVVLDTPLPGPPATPFAAWGPVPRVTPLLAAIGDDPVCLVVRLDRNGADLVVLGERGADDTGRAGDTERPPPRTAPADWSERHLQATAGRTWEQSAGEIADAVREAFDSSGAEAVVLIGGEAHERHLVHDKLPSRLRAVTYESEHGGRAPGAERDLVERDIAQIRAVREREHVAQVTDRFRTGAGSGGRSAPRAAAGIPALVEAARAHRIETLLVSPHGADIARQVWVGEGVDQLAVRGADVQAMGEERPATARADDALVRCAVAGGAEIVVVRDLEQAPEGGLGAILRRSEGQSPE</sequence>
<evidence type="ECO:0000256" key="1">
    <source>
        <dbReference type="SAM" id="MobiDB-lite"/>
    </source>
</evidence>
<dbReference type="InterPro" id="IPR040701">
    <property type="entry name" value="Bact_RF_family2"/>
</dbReference>
<evidence type="ECO:0000313" key="2">
    <source>
        <dbReference type="EMBL" id="WXK80880.1"/>
    </source>
</evidence>
<reference evidence="2 3" key="1">
    <citation type="submission" date="2024-03" db="EMBL/GenBank/DDBJ databases">
        <title>The complete genome of Streptomyces sirii sp.nov.</title>
        <authorList>
            <person name="Zakalyukina Y.V."/>
            <person name="Belik A.R."/>
            <person name="Biryukov M.V."/>
            <person name="Baturina O.A."/>
            <person name="Kabilov M.R."/>
        </authorList>
    </citation>
    <scope>NUCLEOTIDE SEQUENCE [LARGE SCALE GENOMIC DNA]</scope>
    <source>
        <strain evidence="2 3">BP-8</strain>
    </source>
</reference>
<feature type="region of interest" description="Disordered" evidence="1">
    <location>
        <begin position="140"/>
        <end position="161"/>
    </location>
</feature>
<gene>
    <name evidence="2" type="ORF">WAB15_35415</name>
</gene>
<evidence type="ECO:0008006" key="4">
    <source>
        <dbReference type="Google" id="ProtNLM"/>
    </source>
</evidence>
<dbReference type="RefSeq" id="WP_407288789.1">
    <property type="nucleotide sequence ID" value="NZ_CP147982.1"/>
</dbReference>
<keyword evidence="3" id="KW-1185">Reference proteome</keyword>
<accession>A0ABZ2QWW5</accession>
<proteinExistence type="predicted"/>
<name>A0ABZ2QWW5_9ACTN</name>
<organism evidence="2 3">
    <name type="scientific">Streptomyces sirii</name>
    <dbReference type="NCBI Taxonomy" id="3127701"/>
    <lineage>
        <taxon>Bacteria</taxon>
        <taxon>Bacillati</taxon>
        <taxon>Actinomycetota</taxon>
        <taxon>Actinomycetes</taxon>
        <taxon>Kitasatosporales</taxon>
        <taxon>Streptomycetaceae</taxon>
        <taxon>Streptomyces</taxon>
    </lineage>
</organism>
<protein>
    <recommendedName>
        <fullName evidence="4">Peptide chain release factor 1</fullName>
    </recommendedName>
</protein>
<dbReference type="EMBL" id="CP147982">
    <property type="protein sequence ID" value="WXK80880.1"/>
    <property type="molecule type" value="Genomic_DNA"/>
</dbReference>